<evidence type="ECO:0000313" key="7">
    <source>
        <dbReference type="Proteomes" id="UP000813462"/>
    </source>
</evidence>
<dbReference type="Proteomes" id="UP000813462">
    <property type="component" value="Unassembled WGS sequence"/>
</dbReference>
<keyword evidence="2" id="KW-0813">Transport</keyword>
<comment type="function">
    <text evidence="1">Plant non-specific lipid-transfer proteins transfer phospholipids as well as galactolipids across membranes. May play a role in wax or cutin deposition in the cell walls of expanding epidermal cells and certain secretory tissues.</text>
</comment>
<dbReference type="AlphaFoldDB" id="A0A978U9E3"/>
<gene>
    <name evidence="6" type="ORF">FEM48_ZijujUnG0039500</name>
</gene>
<keyword evidence="3" id="KW-0446">Lipid-binding</keyword>
<evidence type="ECO:0000259" key="5">
    <source>
        <dbReference type="Pfam" id="PF14368"/>
    </source>
</evidence>
<dbReference type="Pfam" id="PF14368">
    <property type="entry name" value="LTP_2"/>
    <property type="match status" value="1"/>
</dbReference>
<evidence type="ECO:0000313" key="6">
    <source>
        <dbReference type="EMBL" id="KAH7511177.1"/>
    </source>
</evidence>
<dbReference type="GO" id="GO:0008289">
    <property type="term" value="F:lipid binding"/>
    <property type="evidence" value="ECO:0007669"/>
    <property type="project" value="UniProtKB-KW"/>
</dbReference>
<feature type="chain" id="PRO_5036995336" description="Bifunctional inhibitor/plant lipid transfer protein/seed storage helical domain-containing protein" evidence="4">
    <location>
        <begin position="30"/>
        <end position="110"/>
    </location>
</feature>
<dbReference type="SUPFAM" id="SSF47699">
    <property type="entry name" value="Bifunctional inhibitor/lipid-transfer protein/seed storage 2S albumin"/>
    <property type="match status" value="1"/>
</dbReference>
<protein>
    <recommendedName>
        <fullName evidence="5">Bifunctional inhibitor/plant lipid transfer protein/seed storage helical domain-containing protein</fullName>
    </recommendedName>
</protein>
<evidence type="ECO:0000256" key="2">
    <source>
        <dbReference type="ARBA" id="ARBA00022448"/>
    </source>
</evidence>
<dbReference type="PANTHER" id="PTHR33286:SF1">
    <property type="entry name" value="OS01G0800600 PROTEIN"/>
    <property type="match status" value="1"/>
</dbReference>
<keyword evidence="4" id="KW-0732">Signal</keyword>
<sequence>MVVAGGRGLCFTVSLMAGMLVMGNSGVRAQCEARIPSLIAQCGKYVSKSGPQTLPSKRCCTVEKSLDIPCVCNLVTKEIEKLISMDKAVFVGSKLWAGRYTVPNALGRDA</sequence>
<feature type="signal peptide" evidence="4">
    <location>
        <begin position="1"/>
        <end position="29"/>
    </location>
</feature>
<name>A0A978U9E3_ZIZJJ</name>
<feature type="domain" description="Bifunctional inhibitor/plant lipid transfer protein/seed storage helical" evidence="5">
    <location>
        <begin position="13"/>
        <end position="91"/>
    </location>
</feature>
<comment type="caution">
    <text evidence="6">The sequence shown here is derived from an EMBL/GenBank/DDBJ whole genome shotgun (WGS) entry which is preliminary data.</text>
</comment>
<organism evidence="6 7">
    <name type="scientific">Ziziphus jujuba var. spinosa</name>
    <dbReference type="NCBI Taxonomy" id="714518"/>
    <lineage>
        <taxon>Eukaryota</taxon>
        <taxon>Viridiplantae</taxon>
        <taxon>Streptophyta</taxon>
        <taxon>Embryophyta</taxon>
        <taxon>Tracheophyta</taxon>
        <taxon>Spermatophyta</taxon>
        <taxon>Magnoliopsida</taxon>
        <taxon>eudicotyledons</taxon>
        <taxon>Gunneridae</taxon>
        <taxon>Pentapetalae</taxon>
        <taxon>rosids</taxon>
        <taxon>fabids</taxon>
        <taxon>Rosales</taxon>
        <taxon>Rhamnaceae</taxon>
        <taxon>Paliureae</taxon>
        <taxon>Ziziphus</taxon>
    </lineage>
</organism>
<proteinExistence type="predicted"/>
<dbReference type="InterPro" id="IPR036312">
    <property type="entry name" value="Bifun_inhib/LTP/seed_sf"/>
</dbReference>
<dbReference type="Gene3D" id="1.10.110.10">
    <property type="entry name" value="Plant lipid-transfer and hydrophobic proteins"/>
    <property type="match status" value="1"/>
</dbReference>
<dbReference type="EMBL" id="JAEACU010000196">
    <property type="protein sequence ID" value="KAH7511177.1"/>
    <property type="molecule type" value="Genomic_DNA"/>
</dbReference>
<dbReference type="InterPro" id="IPR016140">
    <property type="entry name" value="Bifunc_inhib/LTP/seed_store"/>
</dbReference>
<evidence type="ECO:0000256" key="4">
    <source>
        <dbReference type="SAM" id="SignalP"/>
    </source>
</evidence>
<evidence type="ECO:0000256" key="3">
    <source>
        <dbReference type="ARBA" id="ARBA00023121"/>
    </source>
</evidence>
<evidence type="ECO:0000256" key="1">
    <source>
        <dbReference type="ARBA" id="ARBA00003211"/>
    </source>
</evidence>
<accession>A0A978U9E3</accession>
<reference evidence="6" key="1">
    <citation type="journal article" date="2021" name="Front. Plant Sci.">
        <title>Chromosome-Scale Genome Assembly for Chinese Sour Jujube and Insights Into Its Genome Evolution and Domestication Signature.</title>
        <authorList>
            <person name="Shen L.-Y."/>
            <person name="Luo H."/>
            <person name="Wang X.-L."/>
            <person name="Wang X.-M."/>
            <person name="Qiu X.-J."/>
            <person name="Liu H."/>
            <person name="Zhou S.-S."/>
            <person name="Jia K.-H."/>
            <person name="Nie S."/>
            <person name="Bao Y.-T."/>
            <person name="Zhang R.-G."/>
            <person name="Yun Q.-Z."/>
            <person name="Chai Y.-H."/>
            <person name="Lu J.-Y."/>
            <person name="Li Y."/>
            <person name="Zhao S.-W."/>
            <person name="Mao J.-F."/>
            <person name="Jia S.-G."/>
            <person name="Mao Y.-M."/>
        </authorList>
    </citation>
    <scope>NUCLEOTIDE SEQUENCE</scope>
    <source>
        <strain evidence="6">AT0</strain>
        <tissue evidence="6">Leaf</tissue>
    </source>
</reference>
<dbReference type="PANTHER" id="PTHR33286">
    <property type="entry name" value="BIFUNCTIONAL INHIBITOR/LIPID-TRANSFER PROTEIN/SEED STORAGE 2S ALBUMIN SUPERFAMILY PROTEIN"/>
    <property type="match status" value="1"/>
</dbReference>